<sequence>MCVVRCTNGCQAINFINNAELQRCELFSEHQVGQIINDELSVYYYALDIGDDTDKTHDIVSVSSTAHAPTLMTSFSAPILPSSALLSITSSSAAIIPSSAVPIMSSSVATISSSAVPPSTTSSSAAILPSSVALLSMTSSVTSPVATSMPAVGCKKIFQDNPENMLMGVGSLVDLGLPKLLNMLKLAYLTKLRSSPDGKYTIFGGTGNEAQVFCDMTGTSTGCKGGGWTLVMRIDGHKQTFEYGSFRWTNKQDYQPHFGQWLDRSEETKLSTYHTTSFTQICLGMKHNNEKGWTTLNLTSTSLFDLISSNTYHAIDLAVPEWIGLIPSGAVLQPKCRIQGINVVRGDTGVRIGIIATKTCGINADYNSRLGFGAKGKSCGQDGTNRCGNDARCGGSQALSKKTVGYILVK</sequence>
<reference evidence="1" key="1">
    <citation type="submission" date="2020-04" db="EMBL/GenBank/DDBJ databases">
        <authorList>
            <person name="Alioto T."/>
            <person name="Alioto T."/>
            <person name="Gomez Garrido J."/>
        </authorList>
    </citation>
    <scope>NUCLEOTIDE SEQUENCE</scope>
    <source>
        <strain evidence="1">A484AB</strain>
    </source>
</reference>
<dbReference type="AlphaFoldDB" id="A0A6S7I3B9"/>
<organism evidence="1 2">
    <name type="scientific">Paramuricea clavata</name>
    <name type="common">Red gorgonian</name>
    <name type="synonym">Violescent sea-whip</name>
    <dbReference type="NCBI Taxonomy" id="317549"/>
    <lineage>
        <taxon>Eukaryota</taxon>
        <taxon>Metazoa</taxon>
        <taxon>Cnidaria</taxon>
        <taxon>Anthozoa</taxon>
        <taxon>Octocorallia</taxon>
        <taxon>Malacalcyonacea</taxon>
        <taxon>Plexauridae</taxon>
        <taxon>Paramuricea</taxon>
    </lineage>
</organism>
<protein>
    <submittedName>
        <fullName evidence="1">Uncharacterized protein</fullName>
    </submittedName>
</protein>
<dbReference type="InterPro" id="IPR036056">
    <property type="entry name" value="Fibrinogen-like_C"/>
</dbReference>
<dbReference type="Proteomes" id="UP001152795">
    <property type="component" value="Unassembled WGS sequence"/>
</dbReference>
<accession>A0A6S7I3B9</accession>
<gene>
    <name evidence="1" type="ORF">PACLA_8A084052</name>
</gene>
<evidence type="ECO:0000313" key="2">
    <source>
        <dbReference type="Proteomes" id="UP001152795"/>
    </source>
</evidence>
<keyword evidence="2" id="KW-1185">Reference proteome</keyword>
<dbReference type="InterPro" id="IPR014716">
    <property type="entry name" value="Fibrinogen_a/b/g_C_1"/>
</dbReference>
<evidence type="ECO:0000313" key="1">
    <source>
        <dbReference type="EMBL" id="CAB4012206.1"/>
    </source>
</evidence>
<comment type="caution">
    <text evidence="1">The sequence shown here is derived from an EMBL/GenBank/DDBJ whole genome shotgun (WGS) entry which is preliminary data.</text>
</comment>
<name>A0A6S7I3B9_PARCT</name>
<dbReference type="SUPFAM" id="SSF56496">
    <property type="entry name" value="Fibrinogen C-terminal domain-like"/>
    <property type="match status" value="1"/>
</dbReference>
<dbReference type="Gene3D" id="3.90.215.10">
    <property type="entry name" value="Gamma Fibrinogen, chain A, domain 1"/>
    <property type="match status" value="1"/>
</dbReference>
<dbReference type="EMBL" id="CACRXK020007424">
    <property type="protein sequence ID" value="CAB4012206.1"/>
    <property type="molecule type" value="Genomic_DNA"/>
</dbReference>
<proteinExistence type="predicted"/>
<dbReference type="OrthoDB" id="10494545at2759"/>